<dbReference type="GO" id="GO:0022857">
    <property type="term" value="F:transmembrane transporter activity"/>
    <property type="evidence" value="ECO:0007669"/>
    <property type="project" value="InterPro"/>
</dbReference>
<dbReference type="EMBL" id="JACHMF010000001">
    <property type="protein sequence ID" value="MBB4694662.1"/>
    <property type="molecule type" value="Genomic_DNA"/>
</dbReference>
<feature type="transmembrane region" description="Helical" evidence="1">
    <location>
        <begin position="344"/>
        <end position="362"/>
    </location>
</feature>
<keyword evidence="3" id="KW-1185">Reference proteome</keyword>
<feature type="transmembrane region" description="Helical" evidence="1">
    <location>
        <begin position="241"/>
        <end position="261"/>
    </location>
</feature>
<evidence type="ECO:0000313" key="3">
    <source>
        <dbReference type="Proteomes" id="UP000542742"/>
    </source>
</evidence>
<dbReference type="InterPro" id="IPR036259">
    <property type="entry name" value="MFS_trans_sf"/>
</dbReference>
<evidence type="ECO:0000313" key="2">
    <source>
        <dbReference type="EMBL" id="MBB4694662.1"/>
    </source>
</evidence>
<keyword evidence="1" id="KW-0472">Membrane</keyword>
<keyword evidence="1" id="KW-1133">Transmembrane helix</keyword>
<dbReference type="AlphaFoldDB" id="A0A7W7CTZ5"/>
<feature type="transmembrane region" description="Helical" evidence="1">
    <location>
        <begin position="317"/>
        <end position="338"/>
    </location>
</feature>
<dbReference type="RefSeq" id="WP_184953119.1">
    <property type="nucleotide sequence ID" value="NZ_BOMC01000037.1"/>
</dbReference>
<gene>
    <name evidence="2" type="ORF">BKA14_004810</name>
</gene>
<dbReference type="PANTHER" id="PTHR23530">
    <property type="entry name" value="TRANSPORT PROTEIN-RELATED"/>
    <property type="match status" value="1"/>
</dbReference>
<dbReference type="Proteomes" id="UP000542742">
    <property type="component" value="Unassembled WGS sequence"/>
</dbReference>
<dbReference type="Pfam" id="PF07690">
    <property type="entry name" value="MFS_1"/>
    <property type="match status" value="1"/>
</dbReference>
<keyword evidence="1" id="KW-0812">Transmembrane</keyword>
<comment type="caution">
    <text evidence="2">The sequence shown here is derived from an EMBL/GenBank/DDBJ whole genome shotgun (WGS) entry which is preliminary data.</text>
</comment>
<dbReference type="InterPro" id="IPR011701">
    <property type="entry name" value="MFS"/>
</dbReference>
<dbReference type="PANTHER" id="PTHR23530:SF1">
    <property type="entry name" value="PERMEASE, MAJOR FACILITATOR SUPERFAMILY-RELATED"/>
    <property type="match status" value="1"/>
</dbReference>
<evidence type="ECO:0008006" key="4">
    <source>
        <dbReference type="Google" id="ProtNLM"/>
    </source>
</evidence>
<dbReference type="SUPFAM" id="SSF103473">
    <property type="entry name" value="MFS general substrate transporter"/>
    <property type="match status" value="1"/>
</dbReference>
<evidence type="ECO:0000256" key="1">
    <source>
        <dbReference type="SAM" id="Phobius"/>
    </source>
</evidence>
<feature type="transmembrane region" description="Helical" evidence="1">
    <location>
        <begin position="267"/>
        <end position="296"/>
    </location>
</feature>
<sequence>MRACSEAVPLYPVYALLFADTGLSTAQVSSLFAIWSVVAFAAEVPSGALADAWSRKRLYALGELVTAAGFLTWILWPAYPGFALGFVLWGLGGSLSSGSSEALVYDELAAAGRSSGYARVIGRGNTIAILAMLGATLIATPAWQAGGYALVGGLSVAVKLAGAALSLRLPETTRGSGPPDASDDDAGYWTMLRNGVREAAGSRLVARAVLVAALVPGFTALDEYLPLLAQDKGASIAQVPLLYAGTALAMAAGSALAARSFPLPATLTVAAAAVATGALIPHLTGMLVVSVAFGLLEYAIVRAETRLQDTITGPARSTVLSVAGFGGEVFAVLLYAAFAVDLPLSPLFALCAIPLLLTAVIARR</sequence>
<dbReference type="Gene3D" id="1.20.1250.20">
    <property type="entry name" value="MFS general substrate transporter like domains"/>
    <property type="match status" value="1"/>
</dbReference>
<dbReference type="InterPro" id="IPR053160">
    <property type="entry name" value="MFS_DHA3_Transporter"/>
</dbReference>
<reference evidence="2 3" key="1">
    <citation type="submission" date="2020-08" db="EMBL/GenBank/DDBJ databases">
        <title>Sequencing the genomes of 1000 actinobacteria strains.</title>
        <authorList>
            <person name="Klenk H.-P."/>
        </authorList>
    </citation>
    <scope>NUCLEOTIDE SEQUENCE [LARGE SCALE GENOMIC DNA]</scope>
    <source>
        <strain evidence="2 3">DSM 45518</strain>
    </source>
</reference>
<proteinExistence type="predicted"/>
<protein>
    <recommendedName>
        <fullName evidence="4">MFS transporter</fullName>
    </recommendedName>
</protein>
<accession>A0A7W7CTZ5</accession>
<organism evidence="2 3">
    <name type="scientific">Paractinoplanes abujensis</name>
    <dbReference type="NCBI Taxonomy" id="882441"/>
    <lineage>
        <taxon>Bacteria</taxon>
        <taxon>Bacillati</taxon>
        <taxon>Actinomycetota</taxon>
        <taxon>Actinomycetes</taxon>
        <taxon>Micromonosporales</taxon>
        <taxon>Micromonosporaceae</taxon>
        <taxon>Paractinoplanes</taxon>
    </lineage>
</organism>
<feature type="transmembrane region" description="Helical" evidence="1">
    <location>
        <begin position="126"/>
        <end position="143"/>
    </location>
</feature>
<feature type="transmembrane region" description="Helical" evidence="1">
    <location>
        <begin position="149"/>
        <end position="167"/>
    </location>
</feature>
<name>A0A7W7CTZ5_9ACTN</name>